<comment type="subcellular location">
    <subcellularLocation>
        <location evidence="1">Cell envelope</location>
    </subcellularLocation>
</comment>
<keyword evidence="3" id="KW-0735">Signal-anchor</keyword>
<keyword evidence="7" id="KW-1133">Transmembrane helix</keyword>
<feature type="region of interest" description="Disordered" evidence="6">
    <location>
        <begin position="1"/>
        <end position="21"/>
    </location>
</feature>
<dbReference type="CDD" id="cd02966">
    <property type="entry name" value="TlpA_like_family"/>
    <property type="match status" value="1"/>
</dbReference>
<name>A0A3P8L6K2_TSUPA</name>
<keyword evidence="7" id="KW-0472">Membrane</keyword>
<evidence type="ECO:0000256" key="1">
    <source>
        <dbReference type="ARBA" id="ARBA00004196"/>
    </source>
</evidence>
<dbReference type="SUPFAM" id="SSF52833">
    <property type="entry name" value="Thioredoxin-like"/>
    <property type="match status" value="1"/>
</dbReference>
<feature type="compositionally biased region" description="Basic and acidic residues" evidence="6">
    <location>
        <begin position="1"/>
        <end position="12"/>
    </location>
</feature>
<evidence type="ECO:0000313" key="9">
    <source>
        <dbReference type="EMBL" id="VDR38841.1"/>
    </source>
</evidence>
<dbReference type="GO" id="GO:0017004">
    <property type="term" value="P:cytochrome complex assembly"/>
    <property type="evidence" value="ECO:0007669"/>
    <property type="project" value="UniProtKB-KW"/>
</dbReference>
<dbReference type="EMBL" id="LR131273">
    <property type="protein sequence ID" value="VDR38841.1"/>
    <property type="molecule type" value="Genomic_DNA"/>
</dbReference>
<accession>A0A3P8L6K2</accession>
<dbReference type="InterPro" id="IPR017937">
    <property type="entry name" value="Thioredoxin_CS"/>
</dbReference>
<dbReference type="PANTHER" id="PTHR42852:SF6">
    <property type="entry name" value="THIOL:DISULFIDE INTERCHANGE PROTEIN DSBE"/>
    <property type="match status" value="1"/>
</dbReference>
<evidence type="ECO:0000256" key="3">
    <source>
        <dbReference type="ARBA" id="ARBA00022968"/>
    </source>
</evidence>
<dbReference type="InterPro" id="IPR013766">
    <property type="entry name" value="Thioredoxin_domain"/>
</dbReference>
<dbReference type="RefSeq" id="WP_126196021.1">
    <property type="nucleotide sequence ID" value="NZ_CP085954.1"/>
</dbReference>
<dbReference type="OrthoDB" id="9796554at2"/>
<keyword evidence="4" id="KW-1015">Disulfide bond</keyword>
<evidence type="ECO:0000259" key="8">
    <source>
        <dbReference type="PROSITE" id="PS51352"/>
    </source>
</evidence>
<keyword evidence="7" id="KW-0812">Transmembrane</keyword>
<dbReference type="Proteomes" id="UP000271626">
    <property type="component" value="Chromosome"/>
</dbReference>
<dbReference type="InterPro" id="IPR050553">
    <property type="entry name" value="Thioredoxin_ResA/DsbE_sf"/>
</dbReference>
<dbReference type="PANTHER" id="PTHR42852">
    <property type="entry name" value="THIOL:DISULFIDE INTERCHANGE PROTEIN DSBE"/>
    <property type="match status" value="1"/>
</dbReference>
<protein>
    <submittedName>
        <fullName evidence="9">Thioredoxin</fullName>
    </submittedName>
</protein>
<evidence type="ECO:0000256" key="7">
    <source>
        <dbReference type="SAM" id="Phobius"/>
    </source>
</evidence>
<feature type="transmembrane region" description="Helical" evidence="7">
    <location>
        <begin position="28"/>
        <end position="47"/>
    </location>
</feature>
<gene>
    <name evidence="9" type="primary">trxA_3</name>
    <name evidence="9" type="ORF">NCTC10741_01973</name>
</gene>
<organism evidence="9 10">
    <name type="scientific">Tsukamurella paurometabola</name>
    <name type="common">Corynebacterium paurometabolum</name>
    <dbReference type="NCBI Taxonomy" id="2061"/>
    <lineage>
        <taxon>Bacteria</taxon>
        <taxon>Bacillati</taxon>
        <taxon>Actinomycetota</taxon>
        <taxon>Actinomycetes</taxon>
        <taxon>Mycobacteriales</taxon>
        <taxon>Tsukamurellaceae</taxon>
        <taxon>Tsukamurella</taxon>
    </lineage>
</organism>
<sequence length="231" mass="23170">MTDPDRTPDPAREPAPLLPGERSRVPAGVRWLIVCAIVAVALAVAIWPRGNDGPASPTTPAAAPSTSASPGQLAASRAKAALPPCPAGIGASALAGTALTCLGDGAPVDLAAAGSRPVLLNIWAWWCGPCRVELPVLADVAARAGDRLTVLGVHADPNAVAGLDLLAELKVALPTVQDPQGVVATALGAPRAYPVTVLLRADGTVAGVHAQPFTSVDDVAALLRSELGVTL</sequence>
<feature type="domain" description="Thioredoxin" evidence="8">
    <location>
        <begin position="87"/>
        <end position="228"/>
    </location>
</feature>
<dbReference type="PROSITE" id="PS00194">
    <property type="entry name" value="THIOREDOXIN_1"/>
    <property type="match status" value="1"/>
</dbReference>
<evidence type="ECO:0000256" key="4">
    <source>
        <dbReference type="ARBA" id="ARBA00023157"/>
    </source>
</evidence>
<dbReference type="PROSITE" id="PS51352">
    <property type="entry name" value="THIOREDOXIN_2"/>
    <property type="match status" value="1"/>
</dbReference>
<evidence type="ECO:0000313" key="10">
    <source>
        <dbReference type="Proteomes" id="UP000271626"/>
    </source>
</evidence>
<evidence type="ECO:0000256" key="5">
    <source>
        <dbReference type="ARBA" id="ARBA00023284"/>
    </source>
</evidence>
<dbReference type="AlphaFoldDB" id="A0A3P8L6K2"/>
<evidence type="ECO:0000256" key="6">
    <source>
        <dbReference type="SAM" id="MobiDB-lite"/>
    </source>
</evidence>
<dbReference type="InterPro" id="IPR013740">
    <property type="entry name" value="Redoxin"/>
</dbReference>
<evidence type="ECO:0000256" key="2">
    <source>
        <dbReference type="ARBA" id="ARBA00022748"/>
    </source>
</evidence>
<dbReference type="Pfam" id="PF08534">
    <property type="entry name" value="Redoxin"/>
    <property type="match status" value="1"/>
</dbReference>
<dbReference type="GO" id="GO:0016491">
    <property type="term" value="F:oxidoreductase activity"/>
    <property type="evidence" value="ECO:0007669"/>
    <property type="project" value="InterPro"/>
</dbReference>
<keyword evidence="5" id="KW-0676">Redox-active center</keyword>
<dbReference type="InterPro" id="IPR036249">
    <property type="entry name" value="Thioredoxin-like_sf"/>
</dbReference>
<reference evidence="9 10" key="1">
    <citation type="submission" date="2018-12" db="EMBL/GenBank/DDBJ databases">
        <authorList>
            <consortium name="Pathogen Informatics"/>
        </authorList>
    </citation>
    <scope>NUCLEOTIDE SEQUENCE [LARGE SCALE GENOMIC DNA]</scope>
    <source>
        <strain evidence="9 10">NCTC10741</strain>
    </source>
</reference>
<dbReference type="GO" id="GO:0030313">
    <property type="term" value="C:cell envelope"/>
    <property type="evidence" value="ECO:0007669"/>
    <property type="project" value="UniProtKB-SubCell"/>
</dbReference>
<dbReference type="Gene3D" id="3.40.30.10">
    <property type="entry name" value="Glutaredoxin"/>
    <property type="match status" value="1"/>
</dbReference>
<keyword evidence="2" id="KW-0201">Cytochrome c-type biogenesis</keyword>
<proteinExistence type="predicted"/>